<reference evidence="1 2" key="1">
    <citation type="submission" date="2023-06" db="EMBL/GenBank/DDBJ databases">
        <title>Roseiconus lacunae JC819 isolated from Gulf of Mannar region, Tamil Nadu.</title>
        <authorList>
            <person name="Pk S."/>
            <person name="Ch S."/>
            <person name="Ch V.R."/>
        </authorList>
    </citation>
    <scope>NUCLEOTIDE SEQUENCE [LARGE SCALE GENOMIC DNA]</scope>
    <source>
        <strain evidence="1 2">JC819</strain>
    </source>
</reference>
<dbReference type="RefSeq" id="WP_230777764.1">
    <property type="nucleotide sequence ID" value="NZ_JAJMQV010000170.1"/>
</dbReference>
<sequence length="61" mass="6792">MPSLVGDIVAFDRLEGLDFSVNQALANDQSTALNKVSRLLPKIVAVFFQFSRLAEQARNIR</sequence>
<dbReference type="Proteomes" id="UP001239462">
    <property type="component" value="Unassembled WGS sequence"/>
</dbReference>
<organism evidence="1 2">
    <name type="scientific">Roseiconus lacunae</name>
    <dbReference type="NCBI Taxonomy" id="2605694"/>
    <lineage>
        <taxon>Bacteria</taxon>
        <taxon>Pseudomonadati</taxon>
        <taxon>Planctomycetota</taxon>
        <taxon>Planctomycetia</taxon>
        <taxon>Pirellulales</taxon>
        <taxon>Pirellulaceae</taxon>
        <taxon>Roseiconus</taxon>
    </lineage>
</organism>
<dbReference type="EMBL" id="JASZZN010000036">
    <property type="protein sequence ID" value="MDM4019307.1"/>
    <property type="molecule type" value="Genomic_DNA"/>
</dbReference>
<gene>
    <name evidence="1" type="ORF">QTN89_27885</name>
</gene>
<evidence type="ECO:0000313" key="2">
    <source>
        <dbReference type="Proteomes" id="UP001239462"/>
    </source>
</evidence>
<evidence type="ECO:0000313" key="1">
    <source>
        <dbReference type="EMBL" id="MDM4019307.1"/>
    </source>
</evidence>
<keyword evidence="2" id="KW-1185">Reference proteome</keyword>
<proteinExistence type="predicted"/>
<accession>A0ABT7PS39</accession>
<name>A0ABT7PS39_9BACT</name>
<comment type="caution">
    <text evidence="1">The sequence shown here is derived from an EMBL/GenBank/DDBJ whole genome shotgun (WGS) entry which is preliminary data.</text>
</comment>
<protein>
    <submittedName>
        <fullName evidence="1">Uncharacterized protein</fullName>
    </submittedName>
</protein>